<dbReference type="AlphaFoldDB" id="A0A0L0CE07"/>
<protein>
    <submittedName>
        <fullName evidence="2">Uncharacterized protein</fullName>
    </submittedName>
</protein>
<name>A0A0L0CE07_LUCCU</name>
<reference evidence="2 3" key="1">
    <citation type="journal article" date="2015" name="Nat. Commun.">
        <title>Lucilia cuprina genome unlocks parasitic fly biology to underpin future interventions.</title>
        <authorList>
            <person name="Anstead C.A."/>
            <person name="Korhonen P.K."/>
            <person name="Young N.D."/>
            <person name="Hall R.S."/>
            <person name="Jex A.R."/>
            <person name="Murali S.C."/>
            <person name="Hughes D.S."/>
            <person name="Lee S.F."/>
            <person name="Perry T."/>
            <person name="Stroehlein A.J."/>
            <person name="Ansell B.R."/>
            <person name="Breugelmans B."/>
            <person name="Hofmann A."/>
            <person name="Qu J."/>
            <person name="Dugan S."/>
            <person name="Lee S.L."/>
            <person name="Chao H."/>
            <person name="Dinh H."/>
            <person name="Han Y."/>
            <person name="Doddapaneni H.V."/>
            <person name="Worley K.C."/>
            <person name="Muzny D.M."/>
            <person name="Ioannidis P."/>
            <person name="Waterhouse R.M."/>
            <person name="Zdobnov E.M."/>
            <person name="James P.J."/>
            <person name="Bagnall N.H."/>
            <person name="Kotze A.C."/>
            <person name="Gibbs R.A."/>
            <person name="Richards S."/>
            <person name="Batterham P."/>
            <person name="Gasser R.B."/>
        </authorList>
    </citation>
    <scope>NUCLEOTIDE SEQUENCE [LARGE SCALE GENOMIC DNA]</scope>
    <source>
        <strain evidence="2 3">LS</strain>
        <tissue evidence="2">Full body</tissue>
    </source>
</reference>
<dbReference type="EMBL" id="JRES01000523">
    <property type="protein sequence ID" value="KNC30432.1"/>
    <property type="molecule type" value="Genomic_DNA"/>
</dbReference>
<feature type="transmembrane region" description="Helical" evidence="1">
    <location>
        <begin position="20"/>
        <end position="43"/>
    </location>
</feature>
<keyword evidence="3" id="KW-1185">Reference proteome</keyword>
<accession>A0A0L0CE07</accession>
<gene>
    <name evidence="2" type="ORF">FF38_07463</name>
</gene>
<sequence>MKPHRDEFLVPASLASSSLGIPLILVDFLPPVLAISFSALNLAQDKTDSTMPDLDTALMNFSVMAALEPKLFACRVMFSLVCESKSLKFLTANFLPFKYTATPLLVAATSKARRHIKATISSSKRSILNLAKSGLKRPGTNDISRCTIRLRSSL</sequence>
<dbReference type="Proteomes" id="UP000037069">
    <property type="component" value="Unassembled WGS sequence"/>
</dbReference>
<organism evidence="2 3">
    <name type="scientific">Lucilia cuprina</name>
    <name type="common">Green bottle fly</name>
    <name type="synonym">Australian sheep blowfly</name>
    <dbReference type="NCBI Taxonomy" id="7375"/>
    <lineage>
        <taxon>Eukaryota</taxon>
        <taxon>Metazoa</taxon>
        <taxon>Ecdysozoa</taxon>
        <taxon>Arthropoda</taxon>
        <taxon>Hexapoda</taxon>
        <taxon>Insecta</taxon>
        <taxon>Pterygota</taxon>
        <taxon>Neoptera</taxon>
        <taxon>Endopterygota</taxon>
        <taxon>Diptera</taxon>
        <taxon>Brachycera</taxon>
        <taxon>Muscomorpha</taxon>
        <taxon>Oestroidea</taxon>
        <taxon>Calliphoridae</taxon>
        <taxon>Luciliinae</taxon>
        <taxon>Lucilia</taxon>
    </lineage>
</organism>
<proteinExistence type="predicted"/>
<keyword evidence="1" id="KW-1133">Transmembrane helix</keyword>
<comment type="caution">
    <text evidence="2">The sequence shown here is derived from an EMBL/GenBank/DDBJ whole genome shotgun (WGS) entry which is preliminary data.</text>
</comment>
<evidence type="ECO:0000313" key="3">
    <source>
        <dbReference type="Proteomes" id="UP000037069"/>
    </source>
</evidence>
<keyword evidence="1" id="KW-0472">Membrane</keyword>
<evidence type="ECO:0000313" key="2">
    <source>
        <dbReference type="EMBL" id="KNC30432.1"/>
    </source>
</evidence>
<evidence type="ECO:0000256" key="1">
    <source>
        <dbReference type="SAM" id="Phobius"/>
    </source>
</evidence>
<keyword evidence="1" id="KW-0812">Transmembrane</keyword>